<evidence type="ECO:0000313" key="4">
    <source>
        <dbReference type="Proteomes" id="UP000473325"/>
    </source>
</evidence>
<dbReference type="AlphaFoldDB" id="A0A6L7EPY7"/>
<evidence type="ECO:0000313" key="3">
    <source>
        <dbReference type="EMBL" id="MXG89437.1"/>
    </source>
</evidence>
<dbReference type="EMBL" id="WUEK01000004">
    <property type="protein sequence ID" value="MXG89437.1"/>
    <property type="molecule type" value="Genomic_DNA"/>
</dbReference>
<dbReference type="RefSeq" id="WP_160876886.1">
    <property type="nucleotide sequence ID" value="NZ_WUEK01000004.1"/>
</dbReference>
<feature type="transmembrane region" description="Helical" evidence="2">
    <location>
        <begin position="21"/>
        <end position="39"/>
    </location>
</feature>
<feature type="transmembrane region" description="Helical" evidence="2">
    <location>
        <begin position="51"/>
        <end position="70"/>
    </location>
</feature>
<dbReference type="Proteomes" id="UP000473325">
    <property type="component" value="Unassembled WGS sequence"/>
</dbReference>
<organism evidence="3 4">
    <name type="scientific">Nocardioides flavescens</name>
    <dbReference type="NCBI Taxonomy" id="2691959"/>
    <lineage>
        <taxon>Bacteria</taxon>
        <taxon>Bacillati</taxon>
        <taxon>Actinomycetota</taxon>
        <taxon>Actinomycetes</taxon>
        <taxon>Propionibacteriales</taxon>
        <taxon>Nocardioidaceae</taxon>
        <taxon>Nocardioides</taxon>
    </lineage>
</organism>
<gene>
    <name evidence="3" type="ORF">GRQ65_07720</name>
</gene>
<comment type="caution">
    <text evidence="3">The sequence shown here is derived from an EMBL/GenBank/DDBJ whole genome shotgun (WGS) entry which is preliminary data.</text>
</comment>
<evidence type="ECO:0000256" key="1">
    <source>
        <dbReference type="SAM" id="MobiDB-lite"/>
    </source>
</evidence>
<feature type="region of interest" description="Disordered" evidence="1">
    <location>
        <begin position="1"/>
        <end position="20"/>
    </location>
</feature>
<reference evidence="3 4" key="1">
    <citation type="submission" date="2019-12" db="EMBL/GenBank/DDBJ databases">
        <authorList>
            <person name="Kun Z."/>
        </authorList>
    </citation>
    <scope>NUCLEOTIDE SEQUENCE [LARGE SCALE GENOMIC DNA]</scope>
    <source>
        <strain evidence="3 4">YIM 123512</strain>
    </source>
</reference>
<keyword evidence="2" id="KW-1133">Transmembrane helix</keyword>
<feature type="compositionally biased region" description="Basic and acidic residues" evidence="1">
    <location>
        <begin position="1"/>
        <end position="11"/>
    </location>
</feature>
<protein>
    <recommendedName>
        <fullName evidence="5">DUF2530 domain-containing protein</fullName>
    </recommendedName>
</protein>
<evidence type="ECO:0000256" key="2">
    <source>
        <dbReference type="SAM" id="Phobius"/>
    </source>
</evidence>
<sequence length="107" mass="11324">MSSPHPYEETRPSGFHPVSTGHLTTGVAVLGLVGAWALWQFGPAGNDDVRWLVAAPWVLAGLVGLVASAVTGGRRHRTHGPVEPGWVGVSDRPTEQPSASDRPEEQP</sequence>
<name>A0A6L7EPY7_9ACTN</name>
<evidence type="ECO:0008006" key="5">
    <source>
        <dbReference type="Google" id="ProtNLM"/>
    </source>
</evidence>
<accession>A0A6L7EPY7</accession>
<feature type="region of interest" description="Disordered" evidence="1">
    <location>
        <begin position="71"/>
        <end position="107"/>
    </location>
</feature>
<keyword evidence="2" id="KW-0812">Transmembrane</keyword>
<keyword evidence="2" id="KW-0472">Membrane</keyword>
<keyword evidence="4" id="KW-1185">Reference proteome</keyword>
<proteinExistence type="predicted"/>